<sequence length="615" mass="68238">MHSGNNWGGSFEIHGDTEDEHSRNMDLDRAALSRPLDETQQSWLLGPQDTSHKKDKYVDLGCVVCKRKVVRWALWTVVVAFFVIALPIIIVKSLPKHKPSVPPPDSYSVALHKALMFFNAQKSGRLPKNNGVPWRGDSGLKDGSTLTDVKGGLVGGYYDAGDNIKFHFPMAFSMTLLSWSVIEYSQKYKELGEYDHVREHIKWGTDYLLRTFNSSATNIDKIYSQVGTAKNGSTTPDDHYCWMRPEDMDYDRPVETITSGPDLAGEMAAAMAAASIVFRDDDAYSKKLVKAGAALYRFARSNGKRTRYSLGRAETAMFYNSTGYYDEYMWSAAWMYYASGNASYLALATNPGIPRNAHAFLGILDLDVFSWDNKLPGAELLLTRLRVFLNPGYPYEDMLSSYHNTTGLTMCSFLPKFNSFNFTPGGMIQLNHGRPQPLQYVANAAFLASLFADYLDAVNVPGYFCGPNYFNADTLRSFATSQVDYILGKNPKNMSYVVGYGPKYPRHVHHRGASIPHKGVKYSCKGGWRWRDAKTPDPNTITGAMVGGPDRFDGFSDTRSSYNYTEPTMAGNAGLVAALVSLTSSGGRGIDKNTIFSAVPPLFPATPSPPPPWKP</sequence>
<keyword evidence="11" id="KW-1133">Transmembrane helix</keyword>
<feature type="active site" evidence="8">
    <location>
        <position position="509"/>
    </location>
</feature>
<evidence type="ECO:0000256" key="10">
    <source>
        <dbReference type="RuleBase" id="RU361166"/>
    </source>
</evidence>
<keyword evidence="11" id="KW-0472">Membrane</keyword>
<dbReference type="EC" id="3.2.1.4" evidence="10"/>
<proteinExistence type="inferred from homology"/>
<dbReference type="AlphaFoldDB" id="A0A1D1XZN2"/>
<dbReference type="EMBL" id="GDJX01020109">
    <property type="protein sequence ID" value="JAT47827.1"/>
    <property type="molecule type" value="Transcribed_RNA"/>
</dbReference>
<evidence type="ECO:0000256" key="8">
    <source>
        <dbReference type="PROSITE-ProRule" id="PRU10059"/>
    </source>
</evidence>
<gene>
    <name evidence="13" type="primary">GLU3</name>
    <name evidence="13" type="ORF">g.99644</name>
</gene>
<evidence type="ECO:0000256" key="4">
    <source>
        <dbReference type="ARBA" id="ARBA00023001"/>
    </source>
</evidence>
<evidence type="ECO:0000256" key="6">
    <source>
        <dbReference type="ARBA" id="ARBA00023295"/>
    </source>
</evidence>
<evidence type="ECO:0000256" key="9">
    <source>
        <dbReference type="PROSITE-ProRule" id="PRU10060"/>
    </source>
</evidence>
<keyword evidence="11" id="KW-0812">Transmembrane</keyword>
<dbReference type="InterPro" id="IPR033126">
    <property type="entry name" value="Glyco_hydro_9_Asp/Glu_AS"/>
</dbReference>
<dbReference type="GO" id="GO:0030245">
    <property type="term" value="P:cellulose catabolic process"/>
    <property type="evidence" value="ECO:0007669"/>
    <property type="project" value="UniProtKB-KW"/>
</dbReference>
<keyword evidence="5 8" id="KW-0119">Carbohydrate metabolism</keyword>
<feature type="transmembrane region" description="Helical" evidence="11">
    <location>
        <begin position="72"/>
        <end position="91"/>
    </location>
</feature>
<keyword evidence="7 8" id="KW-0624">Polysaccharide degradation</keyword>
<accession>A0A1D1XZN2</accession>
<keyword evidence="3 8" id="KW-0378">Hydrolase</keyword>
<dbReference type="InterPro" id="IPR008928">
    <property type="entry name" value="6-hairpin_glycosidase_sf"/>
</dbReference>
<evidence type="ECO:0000256" key="1">
    <source>
        <dbReference type="ARBA" id="ARBA00000966"/>
    </source>
</evidence>
<comment type="similarity">
    <text evidence="2 8 10">Belongs to the glycosyl hydrolase 9 (cellulase E) family.</text>
</comment>
<comment type="catalytic activity">
    <reaction evidence="1 10">
        <text>Endohydrolysis of (1-&gt;4)-beta-D-glucosidic linkages in cellulose, lichenin and cereal beta-D-glucans.</text>
        <dbReference type="EC" id="3.2.1.4"/>
    </reaction>
</comment>
<evidence type="ECO:0000256" key="7">
    <source>
        <dbReference type="ARBA" id="ARBA00023326"/>
    </source>
</evidence>
<evidence type="ECO:0000259" key="12">
    <source>
        <dbReference type="Pfam" id="PF00759"/>
    </source>
</evidence>
<dbReference type="PROSITE" id="PS00592">
    <property type="entry name" value="GH9_2"/>
    <property type="match status" value="1"/>
</dbReference>
<organism evidence="13">
    <name type="scientific">Anthurium amnicola</name>
    <dbReference type="NCBI Taxonomy" id="1678845"/>
    <lineage>
        <taxon>Eukaryota</taxon>
        <taxon>Viridiplantae</taxon>
        <taxon>Streptophyta</taxon>
        <taxon>Embryophyta</taxon>
        <taxon>Tracheophyta</taxon>
        <taxon>Spermatophyta</taxon>
        <taxon>Magnoliopsida</taxon>
        <taxon>Liliopsida</taxon>
        <taxon>Araceae</taxon>
        <taxon>Pothoideae</taxon>
        <taxon>Potheae</taxon>
        <taxon>Anthurium</taxon>
    </lineage>
</organism>
<dbReference type="GO" id="GO:0008810">
    <property type="term" value="F:cellulase activity"/>
    <property type="evidence" value="ECO:0007669"/>
    <property type="project" value="UniProtKB-EC"/>
</dbReference>
<dbReference type="Gene3D" id="1.50.10.10">
    <property type="match status" value="1"/>
</dbReference>
<dbReference type="PANTHER" id="PTHR22298">
    <property type="entry name" value="ENDO-1,4-BETA-GLUCANASE"/>
    <property type="match status" value="1"/>
</dbReference>
<evidence type="ECO:0000313" key="13">
    <source>
        <dbReference type="EMBL" id="JAT47827.1"/>
    </source>
</evidence>
<dbReference type="InterPro" id="IPR012341">
    <property type="entry name" value="6hp_glycosidase-like_sf"/>
</dbReference>
<feature type="domain" description="Glycoside hydrolase family 9" evidence="12">
    <location>
        <begin position="107"/>
        <end position="579"/>
    </location>
</feature>
<keyword evidence="4 10" id="KW-0136">Cellulose degradation</keyword>
<dbReference type="SUPFAM" id="SSF48208">
    <property type="entry name" value="Six-hairpin glycosidases"/>
    <property type="match status" value="1"/>
</dbReference>
<dbReference type="FunFam" id="1.50.10.10:FF:000020">
    <property type="entry name" value="Endoglucanase"/>
    <property type="match status" value="1"/>
</dbReference>
<name>A0A1D1XZN2_9ARAE</name>
<evidence type="ECO:0000256" key="5">
    <source>
        <dbReference type="ARBA" id="ARBA00023277"/>
    </source>
</evidence>
<reference evidence="13" key="1">
    <citation type="submission" date="2015-07" db="EMBL/GenBank/DDBJ databases">
        <title>Transcriptome Assembly of Anthurium amnicola.</title>
        <authorList>
            <person name="Suzuki J."/>
        </authorList>
    </citation>
    <scope>NUCLEOTIDE SEQUENCE</scope>
</reference>
<dbReference type="PROSITE" id="PS00698">
    <property type="entry name" value="GH9_3"/>
    <property type="match status" value="1"/>
</dbReference>
<keyword evidence="6 8" id="KW-0326">Glycosidase</keyword>
<feature type="active site" evidence="9">
    <location>
        <position position="566"/>
    </location>
</feature>
<evidence type="ECO:0000256" key="11">
    <source>
        <dbReference type="SAM" id="Phobius"/>
    </source>
</evidence>
<feature type="active site" evidence="9">
    <location>
        <position position="557"/>
    </location>
</feature>
<dbReference type="InterPro" id="IPR018221">
    <property type="entry name" value="Glyco_hydro_9_His_AS"/>
</dbReference>
<dbReference type="Pfam" id="PF00759">
    <property type="entry name" value="Glyco_hydro_9"/>
    <property type="match status" value="1"/>
</dbReference>
<evidence type="ECO:0000256" key="2">
    <source>
        <dbReference type="ARBA" id="ARBA00007072"/>
    </source>
</evidence>
<protein>
    <recommendedName>
        <fullName evidence="10">Endoglucanase</fullName>
        <ecNumber evidence="10">3.2.1.4</ecNumber>
    </recommendedName>
</protein>
<evidence type="ECO:0000256" key="3">
    <source>
        <dbReference type="ARBA" id="ARBA00022801"/>
    </source>
</evidence>
<dbReference type="InterPro" id="IPR001701">
    <property type="entry name" value="Glyco_hydro_9"/>
</dbReference>